<dbReference type="AlphaFoldDB" id="X0XRV0"/>
<feature type="compositionally biased region" description="Acidic residues" evidence="1">
    <location>
        <begin position="167"/>
        <end position="183"/>
    </location>
</feature>
<accession>X0XRV0</accession>
<feature type="region of interest" description="Disordered" evidence="1">
    <location>
        <begin position="139"/>
        <end position="183"/>
    </location>
</feature>
<feature type="non-terminal residue" evidence="2">
    <location>
        <position position="183"/>
    </location>
</feature>
<feature type="compositionally biased region" description="Basic and acidic residues" evidence="1">
    <location>
        <begin position="147"/>
        <end position="160"/>
    </location>
</feature>
<name>X0XRV0_9ZZZZ</name>
<dbReference type="EMBL" id="BARS01032369">
    <property type="protein sequence ID" value="GAG27611.1"/>
    <property type="molecule type" value="Genomic_DNA"/>
</dbReference>
<reference evidence="2" key="1">
    <citation type="journal article" date="2014" name="Front. Microbiol.">
        <title>High frequency of phylogenetically diverse reductive dehalogenase-homologous genes in deep subseafloor sedimentary metagenomes.</title>
        <authorList>
            <person name="Kawai M."/>
            <person name="Futagami T."/>
            <person name="Toyoda A."/>
            <person name="Takaki Y."/>
            <person name="Nishi S."/>
            <person name="Hori S."/>
            <person name="Arai W."/>
            <person name="Tsubouchi T."/>
            <person name="Morono Y."/>
            <person name="Uchiyama I."/>
            <person name="Ito T."/>
            <person name="Fujiyama A."/>
            <person name="Inagaki F."/>
            <person name="Takami H."/>
        </authorList>
    </citation>
    <scope>NUCLEOTIDE SEQUENCE</scope>
    <source>
        <strain evidence="2">Expedition CK06-06</strain>
    </source>
</reference>
<organism evidence="2">
    <name type="scientific">marine sediment metagenome</name>
    <dbReference type="NCBI Taxonomy" id="412755"/>
    <lineage>
        <taxon>unclassified sequences</taxon>
        <taxon>metagenomes</taxon>
        <taxon>ecological metagenomes</taxon>
    </lineage>
</organism>
<comment type="caution">
    <text evidence="2">The sequence shown here is derived from an EMBL/GenBank/DDBJ whole genome shotgun (WGS) entry which is preliminary data.</text>
</comment>
<proteinExistence type="predicted"/>
<protein>
    <submittedName>
        <fullName evidence="2">Uncharacterized protein</fullName>
    </submittedName>
</protein>
<evidence type="ECO:0000313" key="2">
    <source>
        <dbReference type="EMBL" id="GAG27611.1"/>
    </source>
</evidence>
<evidence type="ECO:0000256" key="1">
    <source>
        <dbReference type="SAM" id="MobiDB-lite"/>
    </source>
</evidence>
<gene>
    <name evidence="2" type="ORF">S01H1_50244</name>
</gene>
<sequence>MNVNDLKGRPRFKSGQFLGYILWKQSDGFHLRWTTEEDKEYNFQGKIISQTKLRITKRVRIESGDKINETEKNTIEWNTKVQRQIDGVDFLTPGNFIVELRINKKKIKQKSIFLGPQMIQPEKNPFTITQIIAEKKLKIDKKKAKKEPKIKVKEKIKEPEPVYEPTPEPEPEPVYEPEPEPQV</sequence>